<dbReference type="PANTHER" id="PTHR11046">
    <property type="entry name" value="OLIGORIBONUCLEASE, MITOCHONDRIAL"/>
    <property type="match status" value="1"/>
</dbReference>
<dbReference type="FunFam" id="3.30.420.10:FF:000003">
    <property type="entry name" value="Oligoribonuclease"/>
    <property type="match status" value="1"/>
</dbReference>
<dbReference type="Pfam" id="PF00929">
    <property type="entry name" value="RNase_T"/>
    <property type="match status" value="1"/>
</dbReference>
<accession>A0AAW1QFC6</accession>
<evidence type="ECO:0000256" key="3">
    <source>
        <dbReference type="ARBA" id="ARBA00022801"/>
    </source>
</evidence>
<dbReference type="Proteomes" id="UP001489004">
    <property type="component" value="Unassembled WGS sequence"/>
</dbReference>
<organism evidence="7 8">
    <name type="scientific">[Myrmecia] bisecta</name>
    <dbReference type="NCBI Taxonomy" id="41462"/>
    <lineage>
        <taxon>Eukaryota</taxon>
        <taxon>Viridiplantae</taxon>
        <taxon>Chlorophyta</taxon>
        <taxon>core chlorophytes</taxon>
        <taxon>Trebouxiophyceae</taxon>
        <taxon>Trebouxiales</taxon>
        <taxon>Trebouxiaceae</taxon>
        <taxon>Myrmecia</taxon>
    </lineage>
</organism>
<evidence type="ECO:0000313" key="8">
    <source>
        <dbReference type="Proteomes" id="UP001489004"/>
    </source>
</evidence>
<evidence type="ECO:0000256" key="2">
    <source>
        <dbReference type="ARBA" id="ARBA00022722"/>
    </source>
</evidence>
<dbReference type="CDD" id="cd06135">
    <property type="entry name" value="Orn"/>
    <property type="match status" value="1"/>
</dbReference>
<feature type="region of interest" description="Disordered" evidence="5">
    <location>
        <begin position="12"/>
        <end position="43"/>
    </location>
</feature>
<dbReference type="GO" id="GO:0003676">
    <property type="term" value="F:nucleic acid binding"/>
    <property type="evidence" value="ECO:0007669"/>
    <property type="project" value="InterPro"/>
</dbReference>
<dbReference type="NCBIfam" id="NF003765">
    <property type="entry name" value="PRK05359.1"/>
    <property type="match status" value="1"/>
</dbReference>
<evidence type="ECO:0000256" key="5">
    <source>
        <dbReference type="SAM" id="MobiDB-lite"/>
    </source>
</evidence>
<dbReference type="EMBL" id="JALJOR010000003">
    <property type="protein sequence ID" value="KAK9820106.1"/>
    <property type="molecule type" value="Genomic_DNA"/>
</dbReference>
<reference evidence="7 8" key="1">
    <citation type="journal article" date="2024" name="Nat. Commun.">
        <title>Phylogenomics reveals the evolutionary origins of lichenization in chlorophyte algae.</title>
        <authorList>
            <person name="Puginier C."/>
            <person name="Libourel C."/>
            <person name="Otte J."/>
            <person name="Skaloud P."/>
            <person name="Haon M."/>
            <person name="Grisel S."/>
            <person name="Petersen M."/>
            <person name="Berrin J.G."/>
            <person name="Delaux P.M."/>
            <person name="Dal Grande F."/>
            <person name="Keller J."/>
        </authorList>
    </citation>
    <scope>NUCLEOTIDE SEQUENCE [LARGE SCALE GENOMIC DNA]</scope>
    <source>
        <strain evidence="7 8">SAG 2043</strain>
    </source>
</reference>
<keyword evidence="8" id="KW-1185">Reference proteome</keyword>
<keyword evidence="3" id="KW-0378">Hydrolase</keyword>
<evidence type="ECO:0000313" key="7">
    <source>
        <dbReference type="EMBL" id="KAK9820106.1"/>
    </source>
</evidence>
<comment type="similarity">
    <text evidence="1">Belongs to the oligoribonuclease family.</text>
</comment>
<keyword evidence="4" id="KW-0269">Exonuclease</keyword>
<sequence>MAARNYFAALTSLTHEEGSDEDTPAQQRKTKRTASSKNGQTSSAQNFLAAAAASLSLDQARDASKSATTSAAAAAEAPDGRNLLHLPLIWLDLEMTGLDLDRDTIVEIACIVTDGDMRTVIEGPALAIHHPESVLTSMNAWCIEHHGASGLTQRVRESTISMQEAEQQVLKFVQRHTEPKLAQLAGNSVHVDLAFLRKHMPLLAEHIPHRIVDVSTVVELARRWFPKAHKQAPKKKAAHTALSDIRESISELRYYRDAVFKPRHGR</sequence>
<proteinExistence type="inferred from homology"/>
<comment type="caution">
    <text evidence="7">The sequence shown here is derived from an EMBL/GenBank/DDBJ whole genome shotgun (WGS) entry which is preliminary data.</text>
</comment>
<dbReference type="SMART" id="SM00479">
    <property type="entry name" value="EXOIII"/>
    <property type="match status" value="1"/>
</dbReference>
<protein>
    <recommendedName>
        <fullName evidence="6">Exonuclease domain-containing protein</fullName>
    </recommendedName>
</protein>
<evidence type="ECO:0000256" key="1">
    <source>
        <dbReference type="ARBA" id="ARBA00009921"/>
    </source>
</evidence>
<dbReference type="Gene3D" id="3.30.420.10">
    <property type="entry name" value="Ribonuclease H-like superfamily/Ribonuclease H"/>
    <property type="match status" value="1"/>
</dbReference>
<dbReference type="GO" id="GO:0000175">
    <property type="term" value="F:3'-5'-RNA exonuclease activity"/>
    <property type="evidence" value="ECO:0007669"/>
    <property type="project" value="InterPro"/>
</dbReference>
<dbReference type="SUPFAM" id="SSF53098">
    <property type="entry name" value="Ribonuclease H-like"/>
    <property type="match status" value="1"/>
</dbReference>
<dbReference type="InterPro" id="IPR022894">
    <property type="entry name" value="Oligoribonuclease"/>
</dbReference>
<evidence type="ECO:0000256" key="4">
    <source>
        <dbReference type="ARBA" id="ARBA00022839"/>
    </source>
</evidence>
<dbReference type="PANTHER" id="PTHR11046:SF0">
    <property type="entry name" value="OLIGORIBONUCLEASE, MITOCHONDRIAL"/>
    <property type="match status" value="1"/>
</dbReference>
<dbReference type="InterPro" id="IPR013520">
    <property type="entry name" value="Ribonucl_H"/>
</dbReference>
<evidence type="ECO:0000259" key="6">
    <source>
        <dbReference type="SMART" id="SM00479"/>
    </source>
</evidence>
<keyword evidence="2" id="KW-0540">Nuclease</keyword>
<gene>
    <name evidence="7" type="ORF">WJX72_006205</name>
</gene>
<name>A0AAW1QFC6_9CHLO</name>
<dbReference type="AlphaFoldDB" id="A0AAW1QFC6"/>
<feature type="domain" description="Exonuclease" evidence="6">
    <location>
        <begin position="87"/>
        <end position="261"/>
    </location>
</feature>
<dbReference type="GO" id="GO:0005739">
    <property type="term" value="C:mitochondrion"/>
    <property type="evidence" value="ECO:0007669"/>
    <property type="project" value="TreeGrafter"/>
</dbReference>
<dbReference type="InterPro" id="IPR012337">
    <property type="entry name" value="RNaseH-like_sf"/>
</dbReference>
<dbReference type="InterPro" id="IPR036397">
    <property type="entry name" value="RNaseH_sf"/>
</dbReference>